<dbReference type="PANTHER" id="PTHR32305:SF15">
    <property type="entry name" value="PROTEIN RHSA-RELATED"/>
    <property type="match status" value="1"/>
</dbReference>
<accession>A0A1M4W7S1</accession>
<protein>
    <submittedName>
        <fullName evidence="3">RHS repeat-associated core domain-containing protein</fullName>
    </submittedName>
</protein>
<keyword evidence="1" id="KW-0677">Repeat</keyword>
<dbReference type="PANTHER" id="PTHR32305">
    <property type="match status" value="1"/>
</dbReference>
<dbReference type="Proteomes" id="UP000184480">
    <property type="component" value="Unassembled WGS sequence"/>
</dbReference>
<proteinExistence type="predicted"/>
<feature type="domain" description="Teneurin-like YD-shell" evidence="2">
    <location>
        <begin position="25"/>
        <end position="132"/>
    </location>
</feature>
<evidence type="ECO:0000313" key="3">
    <source>
        <dbReference type="EMBL" id="SHE77249.1"/>
    </source>
</evidence>
<dbReference type="InterPro" id="IPR022385">
    <property type="entry name" value="Rhs_assc_core"/>
</dbReference>
<dbReference type="InterPro" id="IPR056823">
    <property type="entry name" value="TEN-like_YD-shell"/>
</dbReference>
<dbReference type="Pfam" id="PF25023">
    <property type="entry name" value="TEN_YD-shell"/>
    <property type="match status" value="1"/>
</dbReference>
<evidence type="ECO:0000256" key="1">
    <source>
        <dbReference type="ARBA" id="ARBA00022737"/>
    </source>
</evidence>
<dbReference type="STRING" id="1346286.SAMN05444362_102151"/>
<organism evidence="3 4">
    <name type="scientific">Dysgonomonas macrotermitis</name>
    <dbReference type="NCBI Taxonomy" id="1346286"/>
    <lineage>
        <taxon>Bacteria</taxon>
        <taxon>Pseudomonadati</taxon>
        <taxon>Bacteroidota</taxon>
        <taxon>Bacteroidia</taxon>
        <taxon>Bacteroidales</taxon>
        <taxon>Dysgonomonadaceae</taxon>
        <taxon>Dysgonomonas</taxon>
    </lineage>
</organism>
<dbReference type="InterPro" id="IPR050708">
    <property type="entry name" value="T6SS_VgrG/RHS"/>
</dbReference>
<dbReference type="EMBL" id="FQUC01000002">
    <property type="protein sequence ID" value="SHE77249.1"/>
    <property type="molecule type" value="Genomic_DNA"/>
</dbReference>
<dbReference type="AlphaFoldDB" id="A0A1M4W7S1"/>
<reference evidence="4" key="1">
    <citation type="submission" date="2016-11" db="EMBL/GenBank/DDBJ databases">
        <authorList>
            <person name="Varghese N."/>
            <person name="Submissions S."/>
        </authorList>
    </citation>
    <scope>NUCLEOTIDE SEQUENCE [LARGE SCALE GENOMIC DNA]</scope>
    <source>
        <strain evidence="4">DSM 27370</strain>
    </source>
</reference>
<dbReference type="Gene3D" id="2.180.10.10">
    <property type="entry name" value="RHS repeat-associated core"/>
    <property type="match status" value="1"/>
</dbReference>
<evidence type="ECO:0000259" key="2">
    <source>
        <dbReference type="Pfam" id="PF25023"/>
    </source>
</evidence>
<gene>
    <name evidence="3" type="ORF">SAMN05444362_102151</name>
</gene>
<sequence length="431" mass="45803">MYLGGDAYSAAAVYVKEAGSWTVNYIGRDYLGSITHVMDQTGVVRQELSYDPWGRFRNPVDQALYDLNERVTLVLGDRGYTGHEHLSVFGLINMNARLYDPVIGRFLSPDPYVQAPDFSQNFNRYSYALNNPLRYTDPSGEWFGLDDLIAAAIGGTVNLIGNAIAGNVNSWAQGFSYFGVGAGAGLTTLYAGPVVGDMVIAGGNSALQQGFEHGFGNISLEIIGNQMLMGGVTSAISAGVGNLVNGAMNSAFGSIASPVLRQALIQGGTGGVTSFVVAGTMTKINGGSWSDAWSAAKDGLIWGTSIGTAAGSANGYINALKGGVNPWTGKEVITERASTNFLQHNNSGGRNNDLGISQDKVLDNTRKTIMESRSNLKEGDNAINLKINGQAKIIKANVHNGQVRSMNLHSPDTQNPIRPHFNVIQGGDVKW</sequence>
<dbReference type="OrthoDB" id="6225685at2"/>
<dbReference type="NCBIfam" id="TIGR03696">
    <property type="entry name" value="Rhs_assc_core"/>
    <property type="match status" value="1"/>
</dbReference>
<keyword evidence="4" id="KW-1185">Reference proteome</keyword>
<name>A0A1M4W7S1_9BACT</name>
<dbReference type="RefSeq" id="WP_087880236.1">
    <property type="nucleotide sequence ID" value="NZ_BBXL01000002.1"/>
</dbReference>
<evidence type="ECO:0000313" key="4">
    <source>
        <dbReference type="Proteomes" id="UP000184480"/>
    </source>
</evidence>